<dbReference type="InterPro" id="IPR036928">
    <property type="entry name" value="AS_sf"/>
</dbReference>
<sequence length="593" mass="64775">MFRLTTVLTLASVASVCVVWWVFGILAAATHALLCVYVANRLFAAYLMAGPRTSRQIPPTPIAPCQRLSAAQLNRAYKEGKLSCEEVVRTYIEHIKVVNPYINAMVFECFDEAIETAAKADKIWANWRSKRTGKEPSWLLGVPCTIKESICVAGCPNASGLPQRDNNISPVDSPVVKNFRDAGAIILGVTNTSELCLWYESSNHVYGITCNPYDTRRIVGGSSGGEGASAGAAFSVFSLGSDIGGSIRMPAFFNGVFGHKASPHYISISGQHPKPVATSVHFMSTGPISRFVEDIAPLCRVAARGGFLENPEKYPPRPPLRDIPRLGAGTPLRVYILEDYGTFSVRTSASQLAAVRAAACVLEERYGAKVTFVNLHDRRRCSGDEVVRLFKPFSMSFALWAAAVSSDKEEVAFTELLTDGLENFSILREILMWLVGCSRHTLPALVLWVVDALLQKLPKWGPHATMECTLSEFKRELEGILGTDGVIVAPTFPSVAPRHHWPLLTPFNFQYTAIFNVLRMPVTAVPIWQDELREKATVPTAEEARELGADDDYHLPKGVQVAAREGNDELSIAVASALGEALGGYKYPGWAAL</sequence>
<dbReference type="Gene3D" id="3.90.1300.10">
    <property type="entry name" value="Amidase signature (AS) domain"/>
    <property type="match status" value="1"/>
</dbReference>
<organism evidence="2">
    <name type="scientific">Trypanosoma congolense (strain IL3000)</name>
    <dbReference type="NCBI Taxonomy" id="1068625"/>
    <lineage>
        <taxon>Eukaryota</taxon>
        <taxon>Discoba</taxon>
        <taxon>Euglenozoa</taxon>
        <taxon>Kinetoplastea</taxon>
        <taxon>Metakinetoplastina</taxon>
        <taxon>Trypanosomatida</taxon>
        <taxon>Trypanosomatidae</taxon>
        <taxon>Trypanosoma</taxon>
        <taxon>Nannomonas</taxon>
    </lineage>
</organism>
<accession>G0US99</accession>
<dbReference type="PANTHER" id="PTHR43372:SF4">
    <property type="entry name" value="FATTY-ACID AMIDE HYDROLASE 2"/>
    <property type="match status" value="1"/>
</dbReference>
<gene>
    <name evidence="2" type="ORF">TCIL3000_8_4840</name>
</gene>
<feature type="domain" description="Amidase" evidence="1">
    <location>
        <begin position="86"/>
        <end position="570"/>
    </location>
</feature>
<dbReference type="SUPFAM" id="SSF75304">
    <property type="entry name" value="Amidase signature (AS) enzymes"/>
    <property type="match status" value="1"/>
</dbReference>
<dbReference type="AlphaFoldDB" id="G0US99"/>
<dbReference type="GO" id="GO:0012505">
    <property type="term" value="C:endomembrane system"/>
    <property type="evidence" value="ECO:0007669"/>
    <property type="project" value="TreeGrafter"/>
</dbReference>
<evidence type="ECO:0000259" key="1">
    <source>
        <dbReference type="Pfam" id="PF01425"/>
    </source>
</evidence>
<dbReference type="InterPro" id="IPR052739">
    <property type="entry name" value="FAAH2"/>
</dbReference>
<proteinExistence type="predicted"/>
<dbReference type="EMBL" id="HE575321">
    <property type="protein sequence ID" value="CCC92262.1"/>
    <property type="molecule type" value="Genomic_DNA"/>
</dbReference>
<dbReference type="VEuPathDB" id="TriTrypDB:TcIL3000_8_4840"/>
<name>G0US99_TRYCI</name>
<evidence type="ECO:0000313" key="2">
    <source>
        <dbReference type="EMBL" id="CCC92262.1"/>
    </source>
</evidence>
<dbReference type="PANTHER" id="PTHR43372">
    <property type="entry name" value="FATTY-ACID AMIDE HYDROLASE"/>
    <property type="match status" value="1"/>
</dbReference>
<protein>
    <recommendedName>
        <fullName evidence="1">Amidase domain-containing protein</fullName>
    </recommendedName>
</protein>
<reference evidence="2" key="1">
    <citation type="journal article" date="2012" name="Proc. Natl. Acad. Sci. U.S.A.">
        <title>Antigenic diversity is generated by distinct evolutionary mechanisms in African trypanosome species.</title>
        <authorList>
            <person name="Jackson A.P."/>
            <person name="Berry A."/>
            <person name="Aslett M."/>
            <person name="Allison H.C."/>
            <person name="Burton P."/>
            <person name="Vavrova-Anderson J."/>
            <person name="Brown R."/>
            <person name="Browne H."/>
            <person name="Corton N."/>
            <person name="Hauser H."/>
            <person name="Gamble J."/>
            <person name="Gilderthorp R."/>
            <person name="Marcello L."/>
            <person name="McQuillan J."/>
            <person name="Otto T.D."/>
            <person name="Quail M.A."/>
            <person name="Sanders M.J."/>
            <person name="van Tonder A."/>
            <person name="Ginger M.L."/>
            <person name="Field M.C."/>
            <person name="Barry J.D."/>
            <person name="Hertz-Fowler C."/>
            <person name="Berriman M."/>
        </authorList>
    </citation>
    <scope>NUCLEOTIDE SEQUENCE</scope>
    <source>
        <strain evidence="2">IL3000</strain>
    </source>
</reference>
<dbReference type="Pfam" id="PF01425">
    <property type="entry name" value="Amidase"/>
    <property type="match status" value="1"/>
</dbReference>
<dbReference type="InterPro" id="IPR023631">
    <property type="entry name" value="Amidase_dom"/>
</dbReference>